<dbReference type="Pfam" id="PF13271">
    <property type="entry name" value="DUF4062"/>
    <property type="match status" value="1"/>
</dbReference>
<gene>
    <name evidence="3" type="ORF">SAMN00120144_4278</name>
</gene>
<evidence type="ECO:0000313" key="3">
    <source>
        <dbReference type="EMBL" id="SMB81399.1"/>
    </source>
</evidence>
<evidence type="ECO:0000256" key="1">
    <source>
        <dbReference type="SAM" id="Coils"/>
    </source>
</evidence>
<dbReference type="AlphaFoldDB" id="A0A1W1UK36"/>
<keyword evidence="1" id="KW-0175">Coiled coil</keyword>
<reference evidence="3 4" key="1">
    <citation type="submission" date="2017-04" db="EMBL/GenBank/DDBJ databases">
        <authorList>
            <person name="Afonso C.L."/>
            <person name="Miller P.J."/>
            <person name="Scott M.A."/>
            <person name="Spackman E."/>
            <person name="Goraichik I."/>
            <person name="Dimitrov K.M."/>
            <person name="Suarez D.L."/>
            <person name="Swayne D.E."/>
        </authorList>
    </citation>
    <scope>NUCLEOTIDE SEQUENCE [LARGE SCALE GENOMIC DNA]</scope>
    <source>
        <strain evidence="3 4">DSM 11622</strain>
    </source>
</reference>
<sequence>MDKRYQVFVSSTFTDLKEERAKVSQAVMELDCFPAGMELFPAIDVEQLEFIKKVIDDCDYYLLIIEGRYGSVSEGGLSYTEMEYDYAISKEIKAIVFIHQHPEAIPFGKSEQEAGLRTKLDAFRNKASTGRLVKYWNNADELAGLVTTSLSKTIKIYPAIGWVRADATTINLAVAEELARLSKENSELNEQIKKLTNADDLATLARELTETTYDFTINNEIRTLQLADIFMTICMPDENLGLEIVNQLVRQHGGESFRKIRSKLILFDLLHTERSGNREEIKMTSKGKQLYLILDKART</sequence>
<proteinExistence type="predicted"/>
<feature type="domain" description="DUF4062" evidence="2">
    <location>
        <begin position="6"/>
        <end position="87"/>
    </location>
</feature>
<feature type="coiled-coil region" evidence="1">
    <location>
        <begin position="171"/>
        <end position="198"/>
    </location>
</feature>
<keyword evidence="4" id="KW-1185">Reference proteome</keyword>
<name>A0A1W1UK36_9BACT</name>
<dbReference type="Proteomes" id="UP000192266">
    <property type="component" value="Unassembled WGS sequence"/>
</dbReference>
<dbReference type="InterPro" id="IPR025139">
    <property type="entry name" value="DUF4062"/>
</dbReference>
<evidence type="ECO:0000259" key="2">
    <source>
        <dbReference type="Pfam" id="PF13271"/>
    </source>
</evidence>
<accession>A0A1W1UK36</accession>
<evidence type="ECO:0000313" key="4">
    <source>
        <dbReference type="Proteomes" id="UP000192266"/>
    </source>
</evidence>
<protein>
    <recommendedName>
        <fullName evidence="2">DUF4062 domain-containing protein</fullName>
    </recommendedName>
</protein>
<organism evidence="3 4">
    <name type="scientific">Hymenobacter roseosalivarius DSM 11622</name>
    <dbReference type="NCBI Taxonomy" id="645990"/>
    <lineage>
        <taxon>Bacteria</taxon>
        <taxon>Pseudomonadati</taxon>
        <taxon>Bacteroidota</taxon>
        <taxon>Cytophagia</taxon>
        <taxon>Cytophagales</taxon>
        <taxon>Hymenobacteraceae</taxon>
        <taxon>Hymenobacter</taxon>
    </lineage>
</organism>
<dbReference type="OrthoDB" id="9810187at2"/>
<dbReference type="RefSeq" id="WP_084443366.1">
    <property type="nucleotide sequence ID" value="NZ_FWWW01000028.1"/>
</dbReference>
<dbReference type="EMBL" id="FWWW01000028">
    <property type="protein sequence ID" value="SMB81399.1"/>
    <property type="molecule type" value="Genomic_DNA"/>
</dbReference>